<feature type="non-terminal residue" evidence="3">
    <location>
        <position position="256"/>
    </location>
</feature>
<accession>A0A0C3C986</accession>
<feature type="transmembrane region" description="Helical" evidence="1">
    <location>
        <begin position="131"/>
        <end position="154"/>
    </location>
</feature>
<feature type="transmembrane region" description="Helical" evidence="1">
    <location>
        <begin position="199"/>
        <end position="221"/>
    </location>
</feature>
<evidence type="ECO:0000259" key="2">
    <source>
        <dbReference type="Pfam" id="PF20151"/>
    </source>
</evidence>
<evidence type="ECO:0000256" key="1">
    <source>
        <dbReference type="SAM" id="Phobius"/>
    </source>
</evidence>
<proteinExistence type="predicted"/>
<reference evidence="3 4" key="1">
    <citation type="submission" date="2014-04" db="EMBL/GenBank/DDBJ databases">
        <authorList>
            <consortium name="DOE Joint Genome Institute"/>
            <person name="Kuo A."/>
            <person name="Gay G."/>
            <person name="Dore J."/>
            <person name="Kohler A."/>
            <person name="Nagy L.G."/>
            <person name="Floudas D."/>
            <person name="Copeland A."/>
            <person name="Barry K.W."/>
            <person name="Cichocki N."/>
            <person name="Veneault-Fourrey C."/>
            <person name="LaButti K."/>
            <person name="Lindquist E.A."/>
            <person name="Lipzen A."/>
            <person name="Lundell T."/>
            <person name="Morin E."/>
            <person name="Murat C."/>
            <person name="Sun H."/>
            <person name="Tunlid A."/>
            <person name="Henrissat B."/>
            <person name="Grigoriev I.V."/>
            <person name="Hibbett D.S."/>
            <person name="Martin F."/>
            <person name="Nordberg H.P."/>
            <person name="Cantor M.N."/>
            <person name="Hua S.X."/>
        </authorList>
    </citation>
    <scope>NUCLEOTIDE SEQUENCE [LARGE SCALE GENOMIC DNA]</scope>
    <source>
        <strain evidence="4">h7</strain>
    </source>
</reference>
<evidence type="ECO:0000313" key="4">
    <source>
        <dbReference type="Proteomes" id="UP000053424"/>
    </source>
</evidence>
<dbReference type="Proteomes" id="UP000053424">
    <property type="component" value="Unassembled WGS sequence"/>
</dbReference>
<protein>
    <recommendedName>
        <fullName evidence="2">DUF6533 domain-containing protein</fullName>
    </recommendedName>
</protein>
<sequence length="256" mass="28480">VASLAFLFYEIFITFDDEVNIIWSYAQSLTKSTNRTNRAIEIAITKHLSMVTTSLKGWYMCQVVFGGILMAGVEAVLMARVYALYQKSLRVGLVFLALILGEAIAVIIGVVKHIPGDDFSASSLLLTSPGSYTYFGIGAIITQITILVLTLVKYKTAVKEGWGKAPIMMLMVRDGTVVFFAFLILTITTVIYTNWPTEYYALIGTSWFLSVVASAGCRLIINMQKLPEQETDELPTTVQLTTLYHDLGMETYSYRL</sequence>
<gene>
    <name evidence="3" type="ORF">M413DRAFT_429877</name>
</gene>
<dbReference type="Pfam" id="PF20151">
    <property type="entry name" value="DUF6533"/>
    <property type="match status" value="1"/>
</dbReference>
<dbReference type="InterPro" id="IPR045340">
    <property type="entry name" value="DUF6533"/>
</dbReference>
<keyword evidence="4" id="KW-1185">Reference proteome</keyword>
<dbReference type="STRING" id="686832.A0A0C3C986"/>
<feature type="transmembrane region" description="Helical" evidence="1">
    <location>
        <begin position="57"/>
        <end position="79"/>
    </location>
</feature>
<evidence type="ECO:0000313" key="3">
    <source>
        <dbReference type="EMBL" id="KIM45410.1"/>
    </source>
</evidence>
<dbReference type="OrthoDB" id="3066463at2759"/>
<reference evidence="4" key="2">
    <citation type="submission" date="2015-01" db="EMBL/GenBank/DDBJ databases">
        <title>Evolutionary Origins and Diversification of the Mycorrhizal Mutualists.</title>
        <authorList>
            <consortium name="DOE Joint Genome Institute"/>
            <consortium name="Mycorrhizal Genomics Consortium"/>
            <person name="Kohler A."/>
            <person name="Kuo A."/>
            <person name="Nagy L.G."/>
            <person name="Floudas D."/>
            <person name="Copeland A."/>
            <person name="Barry K.W."/>
            <person name="Cichocki N."/>
            <person name="Veneault-Fourrey C."/>
            <person name="LaButti K."/>
            <person name="Lindquist E.A."/>
            <person name="Lipzen A."/>
            <person name="Lundell T."/>
            <person name="Morin E."/>
            <person name="Murat C."/>
            <person name="Riley R."/>
            <person name="Ohm R."/>
            <person name="Sun H."/>
            <person name="Tunlid A."/>
            <person name="Henrissat B."/>
            <person name="Grigoriev I.V."/>
            <person name="Hibbett D.S."/>
            <person name="Martin F."/>
        </authorList>
    </citation>
    <scope>NUCLEOTIDE SEQUENCE [LARGE SCALE GENOMIC DNA]</scope>
    <source>
        <strain evidence="4">h7</strain>
    </source>
</reference>
<name>A0A0C3C986_HEBCY</name>
<dbReference type="HOGENOM" id="CLU_035509_10_5_1"/>
<dbReference type="EMBL" id="KN831772">
    <property type="protein sequence ID" value="KIM45410.1"/>
    <property type="molecule type" value="Genomic_DNA"/>
</dbReference>
<feature type="transmembrane region" description="Helical" evidence="1">
    <location>
        <begin position="175"/>
        <end position="193"/>
    </location>
</feature>
<keyword evidence="1" id="KW-0812">Transmembrane</keyword>
<dbReference type="AlphaFoldDB" id="A0A0C3C986"/>
<keyword evidence="1" id="KW-0472">Membrane</keyword>
<feature type="transmembrane region" description="Helical" evidence="1">
    <location>
        <begin position="91"/>
        <end position="111"/>
    </location>
</feature>
<feature type="domain" description="DUF6533" evidence="2">
    <location>
        <begin position="1"/>
        <end position="29"/>
    </location>
</feature>
<keyword evidence="1" id="KW-1133">Transmembrane helix</keyword>
<organism evidence="3 4">
    <name type="scientific">Hebeloma cylindrosporum</name>
    <dbReference type="NCBI Taxonomy" id="76867"/>
    <lineage>
        <taxon>Eukaryota</taxon>
        <taxon>Fungi</taxon>
        <taxon>Dikarya</taxon>
        <taxon>Basidiomycota</taxon>
        <taxon>Agaricomycotina</taxon>
        <taxon>Agaricomycetes</taxon>
        <taxon>Agaricomycetidae</taxon>
        <taxon>Agaricales</taxon>
        <taxon>Agaricineae</taxon>
        <taxon>Hymenogastraceae</taxon>
        <taxon>Hebeloma</taxon>
    </lineage>
</organism>